<reference evidence="1 2" key="1">
    <citation type="journal article" date="2017" name="Nat. Commun.">
        <title>Genome assembly with in vitro proximity ligation data and whole-genome triplication in lettuce.</title>
        <authorList>
            <person name="Reyes-Chin-Wo S."/>
            <person name="Wang Z."/>
            <person name="Yang X."/>
            <person name="Kozik A."/>
            <person name="Arikit S."/>
            <person name="Song C."/>
            <person name="Xia L."/>
            <person name="Froenicke L."/>
            <person name="Lavelle D.O."/>
            <person name="Truco M.J."/>
            <person name="Xia R."/>
            <person name="Zhu S."/>
            <person name="Xu C."/>
            <person name="Xu H."/>
            <person name="Xu X."/>
            <person name="Cox K."/>
            <person name="Korf I."/>
            <person name="Meyers B.C."/>
            <person name="Michelmore R.W."/>
        </authorList>
    </citation>
    <scope>NUCLEOTIDE SEQUENCE [LARGE SCALE GENOMIC DNA]</scope>
    <source>
        <strain evidence="2">cv. Salinas</strain>
        <tissue evidence="1">Seedlings</tissue>
    </source>
</reference>
<dbReference type="AlphaFoldDB" id="A0A9R1VH39"/>
<proteinExistence type="predicted"/>
<dbReference type="Gene3D" id="3.80.10.10">
    <property type="entry name" value="Ribonuclease Inhibitor"/>
    <property type="match status" value="1"/>
</dbReference>
<accession>A0A9R1VH39</accession>
<evidence type="ECO:0008006" key="3">
    <source>
        <dbReference type="Google" id="ProtNLM"/>
    </source>
</evidence>
<comment type="caution">
    <text evidence="1">The sequence shown here is derived from an EMBL/GenBank/DDBJ whole genome shotgun (WGS) entry which is preliminary data.</text>
</comment>
<evidence type="ECO:0000313" key="2">
    <source>
        <dbReference type="Proteomes" id="UP000235145"/>
    </source>
</evidence>
<organism evidence="1 2">
    <name type="scientific">Lactuca sativa</name>
    <name type="common">Garden lettuce</name>
    <dbReference type="NCBI Taxonomy" id="4236"/>
    <lineage>
        <taxon>Eukaryota</taxon>
        <taxon>Viridiplantae</taxon>
        <taxon>Streptophyta</taxon>
        <taxon>Embryophyta</taxon>
        <taxon>Tracheophyta</taxon>
        <taxon>Spermatophyta</taxon>
        <taxon>Magnoliopsida</taxon>
        <taxon>eudicotyledons</taxon>
        <taxon>Gunneridae</taxon>
        <taxon>Pentapetalae</taxon>
        <taxon>asterids</taxon>
        <taxon>campanulids</taxon>
        <taxon>Asterales</taxon>
        <taxon>Asteraceae</taxon>
        <taxon>Cichorioideae</taxon>
        <taxon>Cichorieae</taxon>
        <taxon>Lactucinae</taxon>
        <taxon>Lactuca</taxon>
    </lineage>
</organism>
<dbReference type="Proteomes" id="UP000235145">
    <property type="component" value="Unassembled WGS sequence"/>
</dbReference>
<evidence type="ECO:0000313" key="1">
    <source>
        <dbReference type="EMBL" id="KAJ0204660.1"/>
    </source>
</evidence>
<keyword evidence="2" id="KW-1185">Reference proteome</keyword>
<dbReference type="EMBL" id="NBSK02000005">
    <property type="protein sequence ID" value="KAJ0204660.1"/>
    <property type="molecule type" value="Genomic_DNA"/>
</dbReference>
<dbReference type="InterPro" id="IPR032675">
    <property type="entry name" value="LRR_dom_sf"/>
</dbReference>
<gene>
    <name evidence="1" type="ORF">LSAT_V11C500262100</name>
</gene>
<dbReference type="SUPFAM" id="SSF52075">
    <property type="entry name" value="Outer arm dynein light chain 1"/>
    <property type="match status" value="1"/>
</dbReference>
<sequence length="83" mass="9543">MLFYQTHLESNLTLSTIQKLDLSSNLFHTLDLSSNELNSSIPVMRNIVDLNLALNNFKAIQDTRVWRLCRLKSLDLSFNSMKG</sequence>
<protein>
    <recommendedName>
        <fullName evidence="3">Leucine-rich repeat-containing N-terminal plant-type domain-containing protein</fullName>
    </recommendedName>
</protein>
<name>A0A9R1VH39_LACSA</name>